<dbReference type="Proteomes" id="UP001152533">
    <property type="component" value="Unassembled WGS sequence"/>
</dbReference>
<evidence type="ECO:0000256" key="1">
    <source>
        <dbReference type="SAM" id="SignalP"/>
    </source>
</evidence>
<keyword evidence="1" id="KW-0732">Signal</keyword>
<keyword evidence="3" id="KW-1185">Reference proteome</keyword>
<reference evidence="2" key="1">
    <citation type="submission" date="2022-08" db="EMBL/GenBank/DDBJ databases">
        <authorList>
            <person name="Giroux E."/>
            <person name="Giroux E."/>
        </authorList>
    </citation>
    <scope>NUCLEOTIDE SEQUENCE</scope>
    <source>
        <strain evidence="2">H1091258</strain>
    </source>
</reference>
<organism evidence="2 3">
    <name type="scientific">Colletotrichum noveboracense</name>
    <dbReference type="NCBI Taxonomy" id="2664923"/>
    <lineage>
        <taxon>Eukaryota</taxon>
        <taxon>Fungi</taxon>
        <taxon>Dikarya</taxon>
        <taxon>Ascomycota</taxon>
        <taxon>Pezizomycotina</taxon>
        <taxon>Sordariomycetes</taxon>
        <taxon>Hypocreomycetidae</taxon>
        <taxon>Glomerellales</taxon>
        <taxon>Glomerellaceae</taxon>
        <taxon>Colletotrichum</taxon>
        <taxon>Colletotrichum gloeosporioides species complex</taxon>
    </lineage>
</organism>
<evidence type="ECO:0000313" key="2">
    <source>
        <dbReference type="EMBL" id="CAI0644795.1"/>
    </source>
</evidence>
<protein>
    <submittedName>
        <fullName evidence="2">Uncharacterized protein</fullName>
    </submittedName>
</protein>
<feature type="chain" id="PRO_5040924454" evidence="1">
    <location>
        <begin position="18"/>
        <end position="114"/>
    </location>
</feature>
<proteinExistence type="predicted"/>
<gene>
    <name evidence="2" type="ORF">CGXH109_LOCUS38995</name>
</gene>
<evidence type="ECO:0000313" key="3">
    <source>
        <dbReference type="Proteomes" id="UP001152533"/>
    </source>
</evidence>
<dbReference type="EMBL" id="CAMGZC010000190">
    <property type="protein sequence ID" value="CAI0644795.1"/>
    <property type="molecule type" value="Genomic_DNA"/>
</dbReference>
<accession>A0A9W4RP57</accession>
<comment type="caution">
    <text evidence="2">The sequence shown here is derived from an EMBL/GenBank/DDBJ whole genome shotgun (WGS) entry which is preliminary data.</text>
</comment>
<dbReference type="AlphaFoldDB" id="A0A9W4RP57"/>
<feature type="signal peptide" evidence="1">
    <location>
        <begin position="1"/>
        <end position="17"/>
    </location>
</feature>
<sequence>MRFSTLAAAALVSVASADFTSYCCGNSQPLSEGDIAWALDPKNGRSQELGIAGGAKYTYRTGMCTFGGDTPMACGKYTTTARTNERAGTQLKNGFLSCDDPLYMKANLWKPSRV</sequence>
<name>A0A9W4RP57_9PEZI</name>